<dbReference type="EMBL" id="JABBWG010000011">
    <property type="protein sequence ID" value="KAG1818602.1"/>
    <property type="molecule type" value="Genomic_DNA"/>
</dbReference>
<reference evidence="1" key="1">
    <citation type="journal article" date="2020" name="New Phytol.">
        <title>Comparative genomics reveals dynamic genome evolution in host specialist ectomycorrhizal fungi.</title>
        <authorList>
            <person name="Lofgren L.A."/>
            <person name="Nguyen N.H."/>
            <person name="Vilgalys R."/>
            <person name="Ruytinx J."/>
            <person name="Liao H.L."/>
            <person name="Branco S."/>
            <person name="Kuo A."/>
            <person name="LaButti K."/>
            <person name="Lipzen A."/>
            <person name="Andreopoulos W."/>
            <person name="Pangilinan J."/>
            <person name="Riley R."/>
            <person name="Hundley H."/>
            <person name="Na H."/>
            <person name="Barry K."/>
            <person name="Grigoriev I.V."/>
            <person name="Stajich J.E."/>
            <person name="Kennedy P.G."/>
        </authorList>
    </citation>
    <scope>NUCLEOTIDE SEQUENCE</scope>
    <source>
        <strain evidence="1">MN1</strain>
    </source>
</reference>
<dbReference type="Gene3D" id="3.40.50.300">
    <property type="entry name" value="P-loop containing nucleotide triphosphate hydrolases"/>
    <property type="match status" value="1"/>
</dbReference>
<name>A0A9P7EDY9_9AGAM</name>
<dbReference type="AlphaFoldDB" id="A0A9P7EDY9"/>
<proteinExistence type="predicted"/>
<dbReference type="RefSeq" id="XP_041194474.1">
    <property type="nucleotide sequence ID" value="XM_041332733.1"/>
</dbReference>
<dbReference type="GeneID" id="64626750"/>
<comment type="caution">
    <text evidence="1">The sequence shown here is derived from an EMBL/GenBank/DDBJ whole genome shotgun (WGS) entry which is preliminary data.</text>
</comment>
<accession>A0A9P7EDY9</accession>
<gene>
    <name evidence="1" type="ORF">BJ212DRAFT_1298675</name>
</gene>
<evidence type="ECO:0000313" key="2">
    <source>
        <dbReference type="Proteomes" id="UP000807769"/>
    </source>
</evidence>
<dbReference type="Proteomes" id="UP000807769">
    <property type="component" value="Unassembled WGS sequence"/>
</dbReference>
<protein>
    <submittedName>
        <fullName evidence="1">Uncharacterized protein</fullName>
    </submittedName>
</protein>
<evidence type="ECO:0000313" key="1">
    <source>
        <dbReference type="EMBL" id="KAG1818602.1"/>
    </source>
</evidence>
<sequence length="161" mass="18249">MQKKQKRSSSEVYWTAFLGECEYEVKTIQQGCRMSFTYMNYSVNPSEGLAESLVPHENCTKLGMGLDMLSRFQTTFLMKLGLNCDGPRKSTSFDRMQLVMKTFAPDEKSINGYIYYKLLGHELSSQVLCAQMPKCFSAPGLPELNHSQIYAVKSVLQKPST</sequence>
<keyword evidence="2" id="KW-1185">Reference proteome</keyword>
<dbReference type="OrthoDB" id="6513042at2759"/>
<dbReference type="InterPro" id="IPR027417">
    <property type="entry name" value="P-loop_NTPase"/>
</dbReference>
<organism evidence="1 2">
    <name type="scientific">Suillus subaureus</name>
    <dbReference type="NCBI Taxonomy" id="48587"/>
    <lineage>
        <taxon>Eukaryota</taxon>
        <taxon>Fungi</taxon>
        <taxon>Dikarya</taxon>
        <taxon>Basidiomycota</taxon>
        <taxon>Agaricomycotina</taxon>
        <taxon>Agaricomycetes</taxon>
        <taxon>Agaricomycetidae</taxon>
        <taxon>Boletales</taxon>
        <taxon>Suillineae</taxon>
        <taxon>Suillaceae</taxon>
        <taxon>Suillus</taxon>
    </lineage>
</organism>